<evidence type="ECO:0000259" key="2">
    <source>
        <dbReference type="Pfam" id="PF14846"/>
    </source>
</evidence>
<name>A0ABN7BHL0_9HEMI</name>
<keyword evidence="4" id="KW-1185">Reference proteome</keyword>
<dbReference type="InterPro" id="IPR027831">
    <property type="entry name" value="DUF4485"/>
</dbReference>
<gene>
    <name evidence="3" type="ORF">NTJ_15585</name>
</gene>
<organism evidence="3 4">
    <name type="scientific">Nesidiocoris tenuis</name>
    <dbReference type="NCBI Taxonomy" id="355587"/>
    <lineage>
        <taxon>Eukaryota</taxon>
        <taxon>Metazoa</taxon>
        <taxon>Ecdysozoa</taxon>
        <taxon>Arthropoda</taxon>
        <taxon>Hexapoda</taxon>
        <taxon>Insecta</taxon>
        <taxon>Pterygota</taxon>
        <taxon>Neoptera</taxon>
        <taxon>Paraneoptera</taxon>
        <taxon>Hemiptera</taxon>
        <taxon>Heteroptera</taxon>
        <taxon>Panheteroptera</taxon>
        <taxon>Cimicomorpha</taxon>
        <taxon>Miridae</taxon>
        <taxon>Dicyphina</taxon>
        <taxon>Nesidiocoris</taxon>
    </lineage>
</organism>
<reference evidence="3 4" key="1">
    <citation type="submission" date="2023-09" db="EMBL/GenBank/DDBJ databases">
        <title>Nesidiocoris tenuis whole genome shotgun sequence.</title>
        <authorList>
            <person name="Shibata T."/>
            <person name="Shimoda M."/>
            <person name="Kobayashi T."/>
            <person name="Uehara T."/>
        </authorList>
    </citation>
    <scope>NUCLEOTIDE SEQUENCE [LARGE SCALE GENOMIC DNA]</scope>
    <source>
        <strain evidence="3 4">Japan</strain>
    </source>
</reference>
<sequence>MANPTEFAKEAFMNNILLVKALAVLKPPEERNRVTQWVEVLSKESANVEEQATKNEYLWYLLLILQHGHADSPPFNIVPYSTILRPLSSILSESEYKEVARGAKNEIYFHDTIKEIQKKRVASRPNWRTDDDEFDPYEVRNDPAPHDCKDQAQRDAENAETTHPADFFSNQLRPNDGAICYAAVFGDYSLDD</sequence>
<evidence type="ECO:0000313" key="4">
    <source>
        <dbReference type="Proteomes" id="UP001307889"/>
    </source>
</evidence>
<dbReference type="Proteomes" id="UP001307889">
    <property type="component" value="Chromosome 14"/>
</dbReference>
<dbReference type="Pfam" id="PF14846">
    <property type="entry name" value="DUF4485"/>
    <property type="match status" value="1"/>
</dbReference>
<feature type="region of interest" description="Disordered" evidence="1">
    <location>
        <begin position="120"/>
        <end position="164"/>
    </location>
</feature>
<accession>A0ABN7BHL0</accession>
<evidence type="ECO:0000313" key="3">
    <source>
        <dbReference type="EMBL" id="BET02767.1"/>
    </source>
</evidence>
<feature type="domain" description="DUF4485" evidence="2">
    <location>
        <begin position="9"/>
        <end position="89"/>
    </location>
</feature>
<protein>
    <recommendedName>
        <fullName evidence="2">DUF4485 domain-containing protein</fullName>
    </recommendedName>
</protein>
<evidence type="ECO:0000256" key="1">
    <source>
        <dbReference type="SAM" id="MobiDB-lite"/>
    </source>
</evidence>
<feature type="compositionally biased region" description="Basic and acidic residues" evidence="1">
    <location>
        <begin position="137"/>
        <end position="157"/>
    </location>
</feature>
<proteinExistence type="predicted"/>
<dbReference type="EMBL" id="AP028922">
    <property type="protein sequence ID" value="BET02767.1"/>
    <property type="molecule type" value="Genomic_DNA"/>
</dbReference>